<evidence type="ECO:0000256" key="2">
    <source>
        <dbReference type="ARBA" id="ARBA00004760"/>
    </source>
</evidence>
<keyword evidence="8" id="KW-0460">Magnesium</keyword>
<name>A0A177TEH5_9BASI</name>
<comment type="similarity">
    <text evidence="4">Belongs to the neutral sphingomyelinase family.</text>
</comment>
<evidence type="ECO:0000256" key="5">
    <source>
        <dbReference type="ARBA" id="ARBA00022692"/>
    </source>
</evidence>
<feature type="region of interest" description="Disordered" evidence="13">
    <location>
        <begin position="580"/>
        <end position="644"/>
    </location>
</feature>
<evidence type="ECO:0000256" key="14">
    <source>
        <dbReference type="SAM" id="Phobius"/>
    </source>
</evidence>
<feature type="transmembrane region" description="Helical" evidence="14">
    <location>
        <begin position="525"/>
        <end position="549"/>
    </location>
</feature>
<feature type="region of interest" description="Disordered" evidence="13">
    <location>
        <begin position="433"/>
        <end position="461"/>
    </location>
</feature>
<dbReference type="GO" id="GO:0016020">
    <property type="term" value="C:membrane"/>
    <property type="evidence" value="ECO:0007669"/>
    <property type="project" value="UniProtKB-SubCell"/>
</dbReference>
<proteinExistence type="inferred from homology"/>
<protein>
    <recommendedName>
        <fullName evidence="15">Endonuclease/exonuclease/phosphatase domain-containing protein</fullName>
    </recommendedName>
</protein>
<accession>A0A177TEH5</accession>
<dbReference type="AlphaFoldDB" id="A0A177TEH5"/>
<keyword evidence="12 14" id="KW-0472">Membrane</keyword>
<keyword evidence="17" id="KW-1185">Reference proteome</keyword>
<dbReference type="GO" id="GO:0006665">
    <property type="term" value="P:sphingolipid metabolic process"/>
    <property type="evidence" value="ECO:0007669"/>
    <property type="project" value="UniProtKB-KW"/>
</dbReference>
<evidence type="ECO:0000256" key="7">
    <source>
        <dbReference type="ARBA" id="ARBA00022801"/>
    </source>
</evidence>
<reference evidence="16" key="1">
    <citation type="submission" date="2016-04" db="EMBL/GenBank/DDBJ databases">
        <authorList>
            <person name="Nguyen H.D."/>
            <person name="Samba Siva P."/>
            <person name="Cullis J."/>
            <person name="Levesque C.A."/>
            <person name="Hambleton S."/>
        </authorList>
    </citation>
    <scope>NUCLEOTIDE SEQUENCE</scope>
    <source>
        <strain evidence="16">DAOMC 236416</strain>
    </source>
</reference>
<keyword evidence="7" id="KW-0378">Hydrolase</keyword>
<feature type="transmembrane region" description="Helical" evidence="14">
    <location>
        <begin position="489"/>
        <end position="513"/>
    </location>
</feature>
<evidence type="ECO:0000256" key="6">
    <source>
        <dbReference type="ARBA" id="ARBA00022723"/>
    </source>
</evidence>
<keyword evidence="9" id="KW-0746">Sphingolipid metabolism</keyword>
<evidence type="ECO:0000259" key="15">
    <source>
        <dbReference type="Pfam" id="PF03372"/>
    </source>
</evidence>
<dbReference type="InterPro" id="IPR005135">
    <property type="entry name" value="Endo/exonuclease/phosphatase"/>
</dbReference>
<dbReference type="SUPFAM" id="SSF56219">
    <property type="entry name" value="DNase I-like"/>
    <property type="match status" value="1"/>
</dbReference>
<keyword evidence="6" id="KW-0479">Metal-binding</keyword>
<evidence type="ECO:0000256" key="1">
    <source>
        <dbReference type="ARBA" id="ARBA00004141"/>
    </source>
</evidence>
<comment type="subcellular location">
    <subcellularLocation>
        <location evidence="1">Membrane</location>
        <topology evidence="1">Multi-pass membrane protein</topology>
    </subcellularLocation>
</comment>
<dbReference type="PANTHER" id="PTHR16320:SF24">
    <property type="entry name" value="PHOSPHODIESTERASE, PUTATIVE-RELATED"/>
    <property type="match status" value="1"/>
</dbReference>
<dbReference type="InterPro" id="IPR038772">
    <property type="entry name" value="Sph/SMPD2-like"/>
</dbReference>
<feature type="compositionally biased region" description="Acidic residues" evidence="13">
    <location>
        <begin position="97"/>
        <end position="111"/>
    </location>
</feature>
<evidence type="ECO:0000256" key="3">
    <source>
        <dbReference type="ARBA" id="ARBA00004991"/>
    </source>
</evidence>
<evidence type="ECO:0000256" key="12">
    <source>
        <dbReference type="ARBA" id="ARBA00023136"/>
    </source>
</evidence>
<evidence type="ECO:0000313" key="16">
    <source>
        <dbReference type="EMBL" id="KAE8240098.1"/>
    </source>
</evidence>
<evidence type="ECO:0000256" key="8">
    <source>
        <dbReference type="ARBA" id="ARBA00022842"/>
    </source>
</evidence>
<dbReference type="Gene3D" id="3.60.10.10">
    <property type="entry name" value="Endonuclease/exonuclease/phosphatase"/>
    <property type="match status" value="1"/>
</dbReference>
<dbReference type="PANTHER" id="PTHR16320">
    <property type="entry name" value="SPHINGOMYELINASE FAMILY MEMBER"/>
    <property type="match status" value="1"/>
</dbReference>
<evidence type="ECO:0000313" key="17">
    <source>
        <dbReference type="Proteomes" id="UP000077521"/>
    </source>
</evidence>
<reference evidence="16" key="2">
    <citation type="journal article" date="2019" name="IMA Fungus">
        <title>Genome sequencing and comparison of five Tilletia species to identify candidate genes for the detection of regulated species infecting wheat.</title>
        <authorList>
            <person name="Nguyen H.D.T."/>
            <person name="Sultana T."/>
            <person name="Kesanakurti P."/>
            <person name="Hambleton S."/>
        </authorList>
    </citation>
    <scope>NUCLEOTIDE SEQUENCE</scope>
    <source>
        <strain evidence="16">DAOMC 236416</strain>
    </source>
</reference>
<evidence type="ECO:0000256" key="10">
    <source>
        <dbReference type="ARBA" id="ARBA00022989"/>
    </source>
</evidence>
<keyword evidence="5 14" id="KW-0812">Transmembrane</keyword>
<gene>
    <name evidence="16" type="ORF">A4X13_0g7939</name>
</gene>
<evidence type="ECO:0000256" key="13">
    <source>
        <dbReference type="SAM" id="MobiDB-lite"/>
    </source>
</evidence>
<comment type="pathway">
    <text evidence="2">Lipid metabolism; sphingolipid metabolism.</text>
</comment>
<dbReference type="GO" id="GO:0004767">
    <property type="term" value="F:sphingomyelin phosphodiesterase activity"/>
    <property type="evidence" value="ECO:0007669"/>
    <property type="project" value="InterPro"/>
</dbReference>
<dbReference type="Pfam" id="PF03372">
    <property type="entry name" value="Exo_endo_phos"/>
    <property type="match status" value="1"/>
</dbReference>
<sequence length="644" mass="67309">MATQTAQTTAGGGGGGATMKAASAERSLRVLTLNVWGLKYFSKLRTIRLRAIADRLGSVPATPLPTGFAHSSSGSSSNGGTSAAAAANGSDPTNAYDAEDDEGREREEEDEDAYDVIALQEIWVESEDWRYMRSRCAERYPYAKFFFTAAVGSGLAILSRFPIVSTHTQPYLLNGVPIYVSHGDWIAGKAFGSVTISHPRLGLVDIYNTHTMAAGGEDGPEFIRAHRVAQAWELATKVRDSAERGRHAIVMGDINSTPPSLTIAVLRDVGGLQDAFLASHPSLPAHAVSLPPSATHSGPPDPHRALVELGVTCDSPLNTWTAGKALDPRARAGAGKRLDYVLWRGPNDPLSRPFGLMGSGPGINGGGEGGSGGPVHHDPRGRLRCSQSSVVFTERLTHRPDISFSDHFGVAATFTIVDDGVLTPMEGAIDGDGGALVPPQTGVKSTGAGLSPQNQKKRDDSRTLQTLTSALHALSGASHTARKLQHTHFLFFFGSLGAAIVLIILAAIVPAAGRGRTGSATQGGVHALFVLLAVAAGFAGTTMLYSAFIGGEWEKRSLRTIMESIELELTLIKQRLNESDTRTYGLSPSSADPDPRGGPGSGSGSARLRNGVTDVGAGGGAGRLGEGPLGGQPAQRAAPVESLI</sequence>
<feature type="domain" description="Endonuclease/exonuclease/phosphatase" evidence="15">
    <location>
        <begin position="32"/>
        <end position="345"/>
    </location>
</feature>
<organism evidence="16 17">
    <name type="scientific">Tilletia indica</name>
    <dbReference type="NCBI Taxonomy" id="43049"/>
    <lineage>
        <taxon>Eukaryota</taxon>
        <taxon>Fungi</taxon>
        <taxon>Dikarya</taxon>
        <taxon>Basidiomycota</taxon>
        <taxon>Ustilaginomycotina</taxon>
        <taxon>Exobasidiomycetes</taxon>
        <taxon>Tilletiales</taxon>
        <taxon>Tilletiaceae</taxon>
        <taxon>Tilletia</taxon>
    </lineage>
</organism>
<evidence type="ECO:0000256" key="11">
    <source>
        <dbReference type="ARBA" id="ARBA00023098"/>
    </source>
</evidence>
<dbReference type="EMBL" id="LWDF02001158">
    <property type="protein sequence ID" value="KAE8240098.1"/>
    <property type="molecule type" value="Genomic_DNA"/>
</dbReference>
<comment type="pathway">
    <text evidence="3">Sphingolipid metabolism.</text>
</comment>
<feature type="compositionally biased region" description="Gly residues" evidence="13">
    <location>
        <begin position="616"/>
        <end position="630"/>
    </location>
</feature>
<evidence type="ECO:0000256" key="9">
    <source>
        <dbReference type="ARBA" id="ARBA00022919"/>
    </source>
</evidence>
<dbReference type="Proteomes" id="UP000077521">
    <property type="component" value="Unassembled WGS sequence"/>
</dbReference>
<dbReference type="InterPro" id="IPR036691">
    <property type="entry name" value="Endo/exonu/phosph_ase_sf"/>
</dbReference>
<feature type="compositionally biased region" description="Low complexity" evidence="13">
    <location>
        <begin position="71"/>
        <end position="90"/>
    </location>
</feature>
<comment type="caution">
    <text evidence="16">The sequence shown here is derived from an EMBL/GenBank/DDBJ whole genome shotgun (WGS) entry which is preliminary data.</text>
</comment>
<keyword evidence="11" id="KW-0443">Lipid metabolism</keyword>
<feature type="region of interest" description="Disordered" evidence="13">
    <location>
        <begin position="67"/>
        <end position="111"/>
    </location>
</feature>
<dbReference type="GO" id="GO:0046872">
    <property type="term" value="F:metal ion binding"/>
    <property type="evidence" value="ECO:0007669"/>
    <property type="project" value="UniProtKB-KW"/>
</dbReference>
<evidence type="ECO:0000256" key="4">
    <source>
        <dbReference type="ARBA" id="ARBA00006335"/>
    </source>
</evidence>
<keyword evidence="10 14" id="KW-1133">Transmembrane helix</keyword>